<keyword evidence="3" id="KW-1185">Reference proteome</keyword>
<feature type="region of interest" description="Disordered" evidence="1">
    <location>
        <begin position="1"/>
        <end position="36"/>
    </location>
</feature>
<evidence type="ECO:0000313" key="3">
    <source>
        <dbReference type="Proteomes" id="UP001283361"/>
    </source>
</evidence>
<organism evidence="2 3">
    <name type="scientific">Elysia crispata</name>
    <name type="common">lettuce slug</name>
    <dbReference type="NCBI Taxonomy" id="231223"/>
    <lineage>
        <taxon>Eukaryota</taxon>
        <taxon>Metazoa</taxon>
        <taxon>Spiralia</taxon>
        <taxon>Lophotrochozoa</taxon>
        <taxon>Mollusca</taxon>
        <taxon>Gastropoda</taxon>
        <taxon>Heterobranchia</taxon>
        <taxon>Euthyneura</taxon>
        <taxon>Panpulmonata</taxon>
        <taxon>Sacoglossa</taxon>
        <taxon>Placobranchoidea</taxon>
        <taxon>Plakobranchidae</taxon>
        <taxon>Elysia</taxon>
    </lineage>
</organism>
<evidence type="ECO:0000313" key="2">
    <source>
        <dbReference type="EMBL" id="KAK3780752.1"/>
    </source>
</evidence>
<protein>
    <submittedName>
        <fullName evidence="2">Uncharacterized protein</fullName>
    </submittedName>
</protein>
<evidence type="ECO:0000256" key="1">
    <source>
        <dbReference type="SAM" id="MobiDB-lite"/>
    </source>
</evidence>
<dbReference type="AlphaFoldDB" id="A0AAE1DS53"/>
<dbReference type="EMBL" id="JAWDGP010002685">
    <property type="protein sequence ID" value="KAK3780752.1"/>
    <property type="molecule type" value="Genomic_DNA"/>
</dbReference>
<accession>A0AAE1DS53</accession>
<reference evidence="2" key="1">
    <citation type="journal article" date="2023" name="G3 (Bethesda)">
        <title>A reference genome for the long-term kleptoplast-retaining sea slug Elysia crispata morphotype clarki.</title>
        <authorList>
            <person name="Eastman K.E."/>
            <person name="Pendleton A.L."/>
            <person name="Shaikh M.A."/>
            <person name="Suttiyut T."/>
            <person name="Ogas R."/>
            <person name="Tomko P."/>
            <person name="Gavelis G."/>
            <person name="Widhalm J.R."/>
            <person name="Wisecaver J.H."/>
        </authorList>
    </citation>
    <scope>NUCLEOTIDE SEQUENCE</scope>
    <source>
        <strain evidence="2">ECLA1</strain>
    </source>
</reference>
<proteinExistence type="predicted"/>
<name>A0AAE1DS53_9GAST</name>
<sequence length="72" mass="8266">MERSRDASDQTSPHQAWRTLKSPRENSPARQPIGAGSIHTNHYKYMGLLMSQHTCIFKLFSSTISYFPRPSQ</sequence>
<dbReference type="Proteomes" id="UP001283361">
    <property type="component" value="Unassembled WGS sequence"/>
</dbReference>
<comment type="caution">
    <text evidence="2">The sequence shown here is derived from an EMBL/GenBank/DDBJ whole genome shotgun (WGS) entry which is preliminary data.</text>
</comment>
<gene>
    <name evidence="2" type="ORF">RRG08_001858</name>
</gene>